<name>A0A7S1UJ86_9STRA</name>
<dbReference type="AlphaFoldDB" id="A0A7S1UJ86"/>
<feature type="compositionally biased region" description="Acidic residues" evidence="1">
    <location>
        <begin position="128"/>
        <end position="138"/>
    </location>
</feature>
<sequence length="254" mass="26111">MAAASAAAAAVELAQLAQLQAELVQSVSTSMARIDAILEGDPPPGGSRRPPAAARAMERPVYEAAPEAEVPRAHLTLAAALSQAQAPPRPQQPLAGGSGRSASDDAEVRFWQEKIAALSGPVAPADDPAAEEPGEDDEVKFWRQKIAALSRPIPGETGYDGGLEWSTQPGPLPAGSAMAFARQSMSASSSSSAGVASRPTAPVQGTHHEMPPRSGSQGVLSWTPSRPDLKSSRSSGSLLSSDVFLSNGLTGYGR</sequence>
<evidence type="ECO:0000313" key="2">
    <source>
        <dbReference type="EMBL" id="CAD9269858.1"/>
    </source>
</evidence>
<reference evidence="2" key="1">
    <citation type="submission" date="2021-01" db="EMBL/GenBank/DDBJ databases">
        <authorList>
            <person name="Corre E."/>
            <person name="Pelletier E."/>
            <person name="Niang G."/>
            <person name="Scheremetjew M."/>
            <person name="Finn R."/>
            <person name="Kale V."/>
            <person name="Holt S."/>
            <person name="Cochrane G."/>
            <person name="Meng A."/>
            <person name="Brown T."/>
            <person name="Cohen L."/>
        </authorList>
    </citation>
    <scope>NUCLEOTIDE SEQUENCE</scope>
    <source>
        <strain evidence="2">CCMP2877</strain>
    </source>
</reference>
<feature type="compositionally biased region" description="Polar residues" evidence="1">
    <location>
        <begin position="214"/>
        <end position="224"/>
    </location>
</feature>
<feature type="region of interest" description="Disordered" evidence="1">
    <location>
        <begin position="35"/>
        <end position="68"/>
    </location>
</feature>
<feature type="region of interest" description="Disordered" evidence="1">
    <location>
        <begin position="119"/>
        <end position="254"/>
    </location>
</feature>
<dbReference type="EMBL" id="HBGJ01045061">
    <property type="protein sequence ID" value="CAD9269858.1"/>
    <property type="molecule type" value="Transcribed_RNA"/>
</dbReference>
<feature type="compositionally biased region" description="Low complexity" evidence="1">
    <location>
        <begin position="232"/>
        <end position="246"/>
    </location>
</feature>
<gene>
    <name evidence="2" type="ORF">PPAR1163_LOCUS28296</name>
</gene>
<feature type="compositionally biased region" description="Low complexity" evidence="1">
    <location>
        <begin position="176"/>
        <end position="197"/>
    </location>
</feature>
<evidence type="ECO:0000256" key="1">
    <source>
        <dbReference type="SAM" id="MobiDB-lite"/>
    </source>
</evidence>
<organism evidence="2">
    <name type="scientific">Phaeomonas parva</name>
    <dbReference type="NCBI Taxonomy" id="124430"/>
    <lineage>
        <taxon>Eukaryota</taxon>
        <taxon>Sar</taxon>
        <taxon>Stramenopiles</taxon>
        <taxon>Ochrophyta</taxon>
        <taxon>Pinguiophyceae</taxon>
        <taxon>Pinguiochrysidales</taxon>
        <taxon>Pinguiochrysidaceae</taxon>
        <taxon>Phaeomonas</taxon>
    </lineage>
</organism>
<protein>
    <submittedName>
        <fullName evidence="2">Uncharacterized protein</fullName>
    </submittedName>
</protein>
<feature type="compositionally biased region" description="Low complexity" evidence="1">
    <location>
        <begin position="46"/>
        <end position="55"/>
    </location>
</feature>
<feature type="region of interest" description="Disordered" evidence="1">
    <location>
        <begin position="82"/>
        <end position="104"/>
    </location>
</feature>
<accession>A0A7S1UJ86</accession>
<proteinExistence type="predicted"/>